<feature type="region of interest" description="Disordered" evidence="11">
    <location>
        <begin position="463"/>
        <end position="487"/>
    </location>
</feature>
<dbReference type="EMBL" id="BAABRI010000004">
    <property type="protein sequence ID" value="GAA5481634.1"/>
    <property type="molecule type" value="Genomic_DNA"/>
</dbReference>
<feature type="domain" description="Histidine kinase" evidence="13">
    <location>
        <begin position="254"/>
        <end position="462"/>
    </location>
</feature>
<dbReference type="Pfam" id="PF08521">
    <property type="entry name" value="2CSK_N"/>
    <property type="match status" value="1"/>
</dbReference>
<dbReference type="Gene3D" id="3.30.565.10">
    <property type="entry name" value="Histidine kinase-like ATPase, C-terminal domain"/>
    <property type="match status" value="1"/>
</dbReference>
<evidence type="ECO:0000256" key="6">
    <source>
        <dbReference type="ARBA" id="ARBA00022692"/>
    </source>
</evidence>
<evidence type="ECO:0000256" key="8">
    <source>
        <dbReference type="ARBA" id="ARBA00022989"/>
    </source>
</evidence>
<evidence type="ECO:0000256" key="11">
    <source>
        <dbReference type="SAM" id="MobiDB-lite"/>
    </source>
</evidence>
<dbReference type="SUPFAM" id="SSF55874">
    <property type="entry name" value="ATPase domain of HSP90 chaperone/DNA topoisomerase II/histidine kinase"/>
    <property type="match status" value="1"/>
</dbReference>
<dbReference type="PANTHER" id="PTHR45436:SF15">
    <property type="entry name" value="SENSOR HISTIDINE KINASE CUSS"/>
    <property type="match status" value="1"/>
</dbReference>
<feature type="compositionally biased region" description="Basic and acidic residues" evidence="11">
    <location>
        <begin position="477"/>
        <end position="487"/>
    </location>
</feature>
<dbReference type="InterPro" id="IPR003660">
    <property type="entry name" value="HAMP_dom"/>
</dbReference>
<keyword evidence="8 12" id="KW-1133">Transmembrane helix</keyword>
<dbReference type="InterPro" id="IPR036890">
    <property type="entry name" value="HATPase_C_sf"/>
</dbReference>
<dbReference type="CDD" id="cd00082">
    <property type="entry name" value="HisKA"/>
    <property type="match status" value="1"/>
</dbReference>
<dbReference type="InterPro" id="IPR003661">
    <property type="entry name" value="HisK_dim/P_dom"/>
</dbReference>
<sequence length="487" mass="53761">MISIRRRLTLLLCLAVGALFIATGLGVFLAMRGLLQKQFDETLTAKARALITASEIDDGDFEIDLTVQDFAGFGRGGEDYFEIRRGNGELFLLSPSLEQDGFRITEDPRAGTPGDEEPDIFAARLGDGRPARFYLQAFKPKDDKKKRFRDLHLVVASPSRGMHLQLALLATVLTVAGAAALVAMVPVIRLGLRRGLDPLDRLSAEVKAIRPESLHRRLDADRLPPELAPVALNLNDWLARLEASFERERRFSSHAAHELRTPLAELKSMAELGATWPEEATSDRCREILGVAGELESLLDKLALLARADAGRQPVTLEEVPLAQSIDDATQRLAPQASERRIRFDPRIDDGPFHTDPVLWSTILHNLVGNAVAHAPPESTVALEASPRRFWMTNPAPDLDEQDVEHVFERFWRKDESRTGHGHSGLGMSIVKACVELLGGHVSADLTPAGHLQIKIAWPDPSPVKSPRLASAAARGNEARTRPRDRW</sequence>
<accession>A0ABP9UNN3</accession>
<feature type="domain" description="HAMP" evidence="14">
    <location>
        <begin position="193"/>
        <end position="246"/>
    </location>
</feature>
<dbReference type="SMART" id="SM00387">
    <property type="entry name" value="HATPase_c"/>
    <property type="match status" value="1"/>
</dbReference>
<keyword evidence="6 12" id="KW-0812">Transmembrane</keyword>
<comment type="caution">
    <text evidence="15">The sequence shown here is derived from an EMBL/GenBank/DDBJ whole genome shotgun (WGS) entry which is preliminary data.</text>
</comment>
<organism evidence="15 16">
    <name type="scientific">Haloferula sargassicola</name>
    <dbReference type="NCBI Taxonomy" id="490096"/>
    <lineage>
        <taxon>Bacteria</taxon>
        <taxon>Pseudomonadati</taxon>
        <taxon>Verrucomicrobiota</taxon>
        <taxon>Verrucomicrobiia</taxon>
        <taxon>Verrucomicrobiales</taxon>
        <taxon>Verrucomicrobiaceae</taxon>
        <taxon>Haloferula</taxon>
    </lineage>
</organism>
<evidence type="ECO:0000259" key="13">
    <source>
        <dbReference type="PROSITE" id="PS50109"/>
    </source>
</evidence>
<dbReference type="Proteomes" id="UP001476282">
    <property type="component" value="Unassembled WGS sequence"/>
</dbReference>
<keyword evidence="16" id="KW-1185">Reference proteome</keyword>
<dbReference type="PROSITE" id="PS50885">
    <property type="entry name" value="HAMP"/>
    <property type="match status" value="1"/>
</dbReference>
<dbReference type="Gene3D" id="1.10.287.130">
    <property type="match status" value="1"/>
</dbReference>
<dbReference type="RefSeq" id="WP_353565786.1">
    <property type="nucleotide sequence ID" value="NZ_BAABRI010000004.1"/>
</dbReference>
<dbReference type="EC" id="2.7.13.3" evidence="3"/>
<dbReference type="InterPro" id="IPR013727">
    <property type="entry name" value="2CSK_N"/>
</dbReference>
<evidence type="ECO:0000256" key="7">
    <source>
        <dbReference type="ARBA" id="ARBA00022777"/>
    </source>
</evidence>
<evidence type="ECO:0000259" key="14">
    <source>
        <dbReference type="PROSITE" id="PS50885"/>
    </source>
</evidence>
<evidence type="ECO:0000256" key="2">
    <source>
        <dbReference type="ARBA" id="ARBA00004141"/>
    </source>
</evidence>
<evidence type="ECO:0000256" key="3">
    <source>
        <dbReference type="ARBA" id="ARBA00012438"/>
    </source>
</evidence>
<keyword evidence="5" id="KW-0808">Transferase</keyword>
<keyword evidence="9" id="KW-0902">Two-component regulatory system</keyword>
<dbReference type="Pfam" id="PF00512">
    <property type="entry name" value="HisKA"/>
    <property type="match status" value="1"/>
</dbReference>
<evidence type="ECO:0000313" key="15">
    <source>
        <dbReference type="EMBL" id="GAA5481634.1"/>
    </source>
</evidence>
<proteinExistence type="predicted"/>
<feature type="transmembrane region" description="Helical" evidence="12">
    <location>
        <begin position="166"/>
        <end position="192"/>
    </location>
</feature>
<evidence type="ECO:0000256" key="5">
    <source>
        <dbReference type="ARBA" id="ARBA00022679"/>
    </source>
</evidence>
<evidence type="ECO:0000256" key="1">
    <source>
        <dbReference type="ARBA" id="ARBA00000085"/>
    </source>
</evidence>
<evidence type="ECO:0000256" key="4">
    <source>
        <dbReference type="ARBA" id="ARBA00022553"/>
    </source>
</evidence>
<dbReference type="SMART" id="SM00388">
    <property type="entry name" value="HisKA"/>
    <property type="match status" value="1"/>
</dbReference>
<dbReference type="InterPro" id="IPR036097">
    <property type="entry name" value="HisK_dim/P_sf"/>
</dbReference>
<dbReference type="Pfam" id="PF02518">
    <property type="entry name" value="HATPase_c"/>
    <property type="match status" value="1"/>
</dbReference>
<evidence type="ECO:0000256" key="12">
    <source>
        <dbReference type="SAM" id="Phobius"/>
    </source>
</evidence>
<dbReference type="InterPro" id="IPR050428">
    <property type="entry name" value="TCS_sensor_his_kinase"/>
</dbReference>
<dbReference type="SUPFAM" id="SSF47384">
    <property type="entry name" value="Homodimeric domain of signal transducing histidine kinase"/>
    <property type="match status" value="1"/>
</dbReference>
<comment type="catalytic activity">
    <reaction evidence="1">
        <text>ATP + protein L-histidine = ADP + protein N-phospho-L-histidine.</text>
        <dbReference type="EC" id="2.7.13.3"/>
    </reaction>
</comment>
<keyword evidence="10 12" id="KW-0472">Membrane</keyword>
<keyword evidence="7" id="KW-0418">Kinase</keyword>
<dbReference type="PROSITE" id="PS50109">
    <property type="entry name" value="HIS_KIN"/>
    <property type="match status" value="1"/>
</dbReference>
<protein>
    <recommendedName>
        <fullName evidence="3">histidine kinase</fullName>
        <ecNumber evidence="3">2.7.13.3</ecNumber>
    </recommendedName>
</protein>
<comment type="subcellular location">
    <subcellularLocation>
        <location evidence="2">Membrane</location>
        <topology evidence="2">Multi-pass membrane protein</topology>
    </subcellularLocation>
</comment>
<dbReference type="PANTHER" id="PTHR45436">
    <property type="entry name" value="SENSOR HISTIDINE KINASE YKOH"/>
    <property type="match status" value="1"/>
</dbReference>
<dbReference type="InterPro" id="IPR003594">
    <property type="entry name" value="HATPase_dom"/>
</dbReference>
<keyword evidence="4" id="KW-0597">Phosphoprotein</keyword>
<gene>
    <name evidence="15" type="ORF">Hsar01_00845</name>
</gene>
<dbReference type="InterPro" id="IPR005467">
    <property type="entry name" value="His_kinase_dom"/>
</dbReference>
<evidence type="ECO:0000313" key="16">
    <source>
        <dbReference type="Proteomes" id="UP001476282"/>
    </source>
</evidence>
<reference evidence="15 16" key="1">
    <citation type="submission" date="2024-02" db="EMBL/GenBank/DDBJ databases">
        <title>Haloferula sargassicola NBRC 104335.</title>
        <authorList>
            <person name="Ichikawa N."/>
            <person name="Katano-Makiyama Y."/>
            <person name="Hidaka K."/>
        </authorList>
    </citation>
    <scope>NUCLEOTIDE SEQUENCE [LARGE SCALE GENOMIC DNA]</scope>
    <source>
        <strain evidence="15 16">NBRC 104335</strain>
    </source>
</reference>
<name>A0ABP9UNN3_9BACT</name>
<evidence type="ECO:0000256" key="10">
    <source>
        <dbReference type="ARBA" id="ARBA00023136"/>
    </source>
</evidence>
<evidence type="ECO:0000256" key="9">
    <source>
        <dbReference type="ARBA" id="ARBA00023012"/>
    </source>
</evidence>